<evidence type="ECO:0000313" key="2">
    <source>
        <dbReference type="Proteomes" id="UP000194499"/>
    </source>
</evidence>
<accession>A0A1Y5ZI80</accession>
<proteinExistence type="predicted"/>
<dbReference type="EMBL" id="FWZB01000036">
    <property type="protein sequence ID" value="SMD94025.1"/>
    <property type="molecule type" value="Genomic_DNA"/>
</dbReference>
<dbReference type="AlphaFoldDB" id="A0A1Y5ZI80"/>
<name>A0A1Y5ZI80_9BACI</name>
<dbReference type="Proteomes" id="UP000194499">
    <property type="component" value="Unassembled WGS sequence"/>
</dbReference>
<gene>
    <name evidence="1" type="ORF">BACERE00191_01976</name>
</gene>
<sequence>MTLEISKKNMLCNIYNKSLFFSKHYYDIDYINMLIIPSLYKEGVIINELLLVKIFWLAFDDV</sequence>
<reference evidence="2" key="1">
    <citation type="submission" date="2017-04" db="EMBL/GenBank/DDBJ databases">
        <authorList>
            <person name="Criscuolo A."/>
        </authorList>
    </citation>
    <scope>NUCLEOTIDE SEQUENCE [LARGE SCALE GENOMIC DNA]</scope>
</reference>
<protein>
    <submittedName>
        <fullName evidence="1">Uncharacterized protein</fullName>
    </submittedName>
</protein>
<evidence type="ECO:0000313" key="1">
    <source>
        <dbReference type="EMBL" id="SMD94025.1"/>
    </source>
</evidence>
<organism evidence="1 2">
    <name type="scientific">Bacillus pacificus</name>
    <dbReference type="NCBI Taxonomy" id="2026187"/>
    <lineage>
        <taxon>Bacteria</taxon>
        <taxon>Bacillati</taxon>
        <taxon>Bacillota</taxon>
        <taxon>Bacilli</taxon>
        <taxon>Bacillales</taxon>
        <taxon>Bacillaceae</taxon>
        <taxon>Bacillus</taxon>
        <taxon>Bacillus cereus group</taxon>
    </lineage>
</organism>